<dbReference type="Pfam" id="PF17903">
    <property type="entry name" value="KH_KRR1_1st"/>
    <property type="match status" value="1"/>
</dbReference>
<evidence type="ECO:0000256" key="8">
    <source>
        <dbReference type="ARBA" id="ARBA00032993"/>
    </source>
</evidence>
<name>A0A8J4R7J6_9ROSI</name>
<sequence>MLPKSKKSLEAVVTSSTNLFWFILRICLLQHRFAPFILTLQIVVTASTNSSLATGNKGKSSNSSKSEKKQYNQMNVGMEEYENNNNNSDISQKPKKQKGKHDKPKPWDDDPNIDRWTIEKFDPSWNESGMLEVSSFSTLFPQYREKYLQEVWPTVKSALKEYGVSCELNLVEGSMTV</sequence>
<keyword evidence="3" id="KW-0690">Ribosome biogenesis</keyword>
<feature type="compositionally biased region" description="Basic residues" evidence="9">
    <location>
        <begin position="93"/>
        <end position="103"/>
    </location>
</feature>
<feature type="region of interest" description="Disordered" evidence="9">
    <location>
        <begin position="51"/>
        <end position="113"/>
    </location>
</feature>
<dbReference type="InterPro" id="IPR036612">
    <property type="entry name" value="KH_dom_type_1_sf"/>
</dbReference>
<keyword evidence="12" id="KW-1185">Reference proteome</keyword>
<comment type="similarity">
    <text evidence="2">Belongs to the KRR1 family.</text>
</comment>
<comment type="caution">
    <text evidence="11">The sequence shown here is derived from an EMBL/GenBank/DDBJ whole genome shotgun (WGS) entry which is preliminary data.</text>
</comment>
<evidence type="ECO:0000256" key="6">
    <source>
        <dbReference type="ARBA" id="ARBA00023242"/>
    </source>
</evidence>
<protein>
    <recommendedName>
        <fullName evidence="8">KRR-R motif-containing protein 1</fullName>
    </recommendedName>
</protein>
<evidence type="ECO:0000256" key="3">
    <source>
        <dbReference type="ARBA" id="ARBA00022517"/>
    </source>
</evidence>
<dbReference type="GO" id="GO:0032040">
    <property type="term" value="C:small-subunit processome"/>
    <property type="evidence" value="ECO:0007669"/>
    <property type="project" value="TreeGrafter"/>
</dbReference>
<gene>
    <name evidence="11" type="ORF">CMV_016586</name>
</gene>
<organism evidence="11 12">
    <name type="scientific">Castanea mollissima</name>
    <name type="common">Chinese chestnut</name>
    <dbReference type="NCBI Taxonomy" id="60419"/>
    <lineage>
        <taxon>Eukaryota</taxon>
        <taxon>Viridiplantae</taxon>
        <taxon>Streptophyta</taxon>
        <taxon>Embryophyta</taxon>
        <taxon>Tracheophyta</taxon>
        <taxon>Spermatophyta</taxon>
        <taxon>Magnoliopsida</taxon>
        <taxon>eudicotyledons</taxon>
        <taxon>Gunneridae</taxon>
        <taxon>Pentapetalae</taxon>
        <taxon>rosids</taxon>
        <taxon>fabids</taxon>
        <taxon>Fagales</taxon>
        <taxon>Fagaceae</taxon>
        <taxon>Castanea</taxon>
    </lineage>
</organism>
<evidence type="ECO:0000256" key="9">
    <source>
        <dbReference type="SAM" id="MobiDB-lite"/>
    </source>
</evidence>
<keyword evidence="5" id="KW-0694">RNA-binding</keyword>
<feature type="compositionally biased region" description="Low complexity" evidence="9">
    <location>
        <begin position="55"/>
        <end position="64"/>
    </location>
</feature>
<dbReference type="Proteomes" id="UP000737018">
    <property type="component" value="Unassembled WGS sequence"/>
</dbReference>
<feature type="compositionally biased region" description="Basic and acidic residues" evidence="9">
    <location>
        <begin position="104"/>
        <end position="113"/>
    </location>
</feature>
<dbReference type="AlphaFoldDB" id="A0A8J4R7J6"/>
<dbReference type="InterPro" id="IPR024166">
    <property type="entry name" value="rRNA_assembly_KRR1"/>
</dbReference>
<dbReference type="Gene3D" id="3.30.1370.10">
    <property type="entry name" value="K Homology domain, type 1"/>
    <property type="match status" value="1"/>
</dbReference>
<dbReference type="GO" id="GO:0006364">
    <property type="term" value="P:rRNA processing"/>
    <property type="evidence" value="ECO:0007669"/>
    <property type="project" value="UniProtKB-KW"/>
</dbReference>
<dbReference type="PANTHER" id="PTHR12581:SF0">
    <property type="entry name" value="KRR1 SMALL SUBUNIT PROCESSOME COMPONENT HOMOLOG"/>
    <property type="match status" value="1"/>
</dbReference>
<keyword evidence="7" id="KW-0687">Ribonucleoprotein</keyword>
<evidence type="ECO:0000256" key="5">
    <source>
        <dbReference type="ARBA" id="ARBA00022884"/>
    </source>
</evidence>
<accession>A0A8J4R7J6</accession>
<evidence type="ECO:0000313" key="12">
    <source>
        <dbReference type="Proteomes" id="UP000737018"/>
    </source>
</evidence>
<dbReference type="InterPro" id="IPR041174">
    <property type="entry name" value="KRR1-like_KH1"/>
</dbReference>
<proteinExistence type="inferred from homology"/>
<evidence type="ECO:0000259" key="10">
    <source>
        <dbReference type="Pfam" id="PF17903"/>
    </source>
</evidence>
<feature type="domain" description="KRR1 small subunit processome component first KH" evidence="10">
    <location>
        <begin position="134"/>
        <end position="177"/>
    </location>
</feature>
<dbReference type="GO" id="GO:0003723">
    <property type="term" value="F:RNA binding"/>
    <property type="evidence" value="ECO:0007669"/>
    <property type="project" value="UniProtKB-KW"/>
</dbReference>
<dbReference type="OrthoDB" id="441223at2759"/>
<evidence type="ECO:0000256" key="1">
    <source>
        <dbReference type="ARBA" id="ARBA00004604"/>
    </source>
</evidence>
<evidence type="ECO:0000313" key="11">
    <source>
        <dbReference type="EMBL" id="KAF3958516.1"/>
    </source>
</evidence>
<reference evidence="11" key="1">
    <citation type="submission" date="2020-03" db="EMBL/GenBank/DDBJ databases">
        <title>Castanea mollissima Vanexum genome sequencing.</title>
        <authorList>
            <person name="Staton M."/>
        </authorList>
    </citation>
    <scope>NUCLEOTIDE SEQUENCE</scope>
    <source>
        <tissue evidence="11">Leaf</tissue>
    </source>
</reference>
<keyword evidence="4" id="KW-0698">rRNA processing</keyword>
<evidence type="ECO:0000256" key="4">
    <source>
        <dbReference type="ARBA" id="ARBA00022552"/>
    </source>
</evidence>
<dbReference type="PANTHER" id="PTHR12581">
    <property type="entry name" value="HIV-1 REV BINDING PROTEIN 2, 3"/>
    <property type="match status" value="1"/>
</dbReference>
<dbReference type="EMBL" id="JRKL02002541">
    <property type="protein sequence ID" value="KAF3958516.1"/>
    <property type="molecule type" value="Genomic_DNA"/>
</dbReference>
<evidence type="ECO:0000256" key="7">
    <source>
        <dbReference type="ARBA" id="ARBA00023274"/>
    </source>
</evidence>
<comment type="subcellular location">
    <subcellularLocation>
        <location evidence="1">Nucleus</location>
        <location evidence="1">Nucleolus</location>
    </subcellularLocation>
</comment>
<evidence type="ECO:0000256" key="2">
    <source>
        <dbReference type="ARBA" id="ARBA00009344"/>
    </source>
</evidence>
<keyword evidence="6" id="KW-0539">Nucleus</keyword>